<dbReference type="EMBL" id="ANFO01000526">
    <property type="protein sequence ID" value="KGQ08930.1"/>
    <property type="molecule type" value="Genomic_DNA"/>
</dbReference>
<dbReference type="Proteomes" id="UP000030106">
    <property type="component" value="Unassembled WGS sequence"/>
</dbReference>
<evidence type="ECO:0000313" key="2">
    <source>
        <dbReference type="Proteomes" id="UP000030106"/>
    </source>
</evidence>
<reference evidence="1 2" key="1">
    <citation type="submission" date="2012-10" db="EMBL/GenBank/DDBJ databases">
        <title>Genome sequencing and analysis of entomopathogenic fungi Beauveria bassiana D1-5.</title>
        <authorList>
            <person name="Li Q."/>
            <person name="Wang L."/>
            <person name="Zhang Z."/>
            <person name="Wang Q."/>
            <person name="Ren J."/>
            <person name="Wang M."/>
            <person name="Xu W."/>
            <person name="Wang J."/>
            <person name="Lu Y."/>
            <person name="Du Q."/>
            <person name="Sun Z."/>
        </authorList>
    </citation>
    <scope>NUCLEOTIDE SEQUENCE [LARGE SCALE GENOMIC DNA]</scope>
    <source>
        <strain evidence="1 2">D1-5</strain>
    </source>
</reference>
<dbReference type="InterPro" id="IPR053037">
    <property type="entry name" value="Pericyclase_pydY-like"/>
</dbReference>
<gene>
    <name evidence="1" type="ORF">BBAD15_g5724</name>
</gene>
<proteinExistence type="predicted"/>
<accession>A0A0A2VRX9</accession>
<dbReference type="OrthoDB" id="425354at2759"/>
<dbReference type="HOGENOM" id="CLU_794508_0_0_1"/>
<dbReference type="PANTHER" id="PTHR38115">
    <property type="entry name" value="LIPOCALIN-LIKE DOMAIN-CONTAINING PROTEIN"/>
    <property type="match status" value="1"/>
</dbReference>
<name>A0A0A2VRX9_BEABA</name>
<protein>
    <submittedName>
        <fullName evidence="1">Uncharacterized protein</fullName>
    </submittedName>
</protein>
<organism evidence="1 2">
    <name type="scientific">Beauveria bassiana D1-5</name>
    <dbReference type="NCBI Taxonomy" id="1245745"/>
    <lineage>
        <taxon>Eukaryota</taxon>
        <taxon>Fungi</taxon>
        <taxon>Dikarya</taxon>
        <taxon>Ascomycota</taxon>
        <taxon>Pezizomycotina</taxon>
        <taxon>Sordariomycetes</taxon>
        <taxon>Hypocreomycetidae</taxon>
        <taxon>Hypocreales</taxon>
        <taxon>Cordycipitaceae</taxon>
        <taxon>Beauveria</taxon>
    </lineage>
</organism>
<evidence type="ECO:0000313" key="1">
    <source>
        <dbReference type="EMBL" id="KGQ08930.1"/>
    </source>
</evidence>
<comment type="caution">
    <text evidence="1">The sequence shown here is derived from an EMBL/GenBank/DDBJ whole genome shotgun (WGS) entry which is preliminary data.</text>
</comment>
<dbReference type="PANTHER" id="PTHR38115:SF1">
    <property type="entry name" value="LIPOCALIN-LIKE DOMAIN-CONTAINING PROTEIN"/>
    <property type="match status" value="1"/>
</dbReference>
<dbReference type="AlphaFoldDB" id="A0A0A2VRX9"/>
<sequence>MAAPPEKTTKNLTGKWNVPGLIIQGISYLVRKGILAATLSLETNQYEAAPSAPNENEPPCWHIDIVQSASGMGTEERRCLDNTFRHHSDWLFGNVRGRSRWVSVEDIEDAYLKGGWLVEGESGSKELIESHAESEDYGWTADQIWGFQEVDGERRHCRNIVITKGDQRAEFRNSPPQQSNINHPASCGPSLDKLFQVLHRCHPQHEPPVLVRHHRKLLRPLAPFFPPVLFAGAGAVAAVAPEKRLELLQRCLHGNDAVRAPLSLKPRHGGRQGVLRLHAAGVELRLQMRHGNVAEESARGGVDDGEVRVVALKGGEERVGDAVVGGEGEGGGGIEIFDGGLGSCVSVCE</sequence>